<evidence type="ECO:0000313" key="1">
    <source>
        <dbReference type="EMBL" id="KTD37973.1"/>
    </source>
</evidence>
<dbReference type="RefSeq" id="WP_147370115.1">
    <property type="nucleotide sequence ID" value="NZ_LCUA01000004.1"/>
</dbReference>
<dbReference type="AlphaFoldDB" id="A0A0W0X077"/>
<dbReference type="PATRIC" id="fig|29423.5.peg.1727"/>
<dbReference type="Proteomes" id="UP000054858">
    <property type="component" value="Unassembled WGS sequence"/>
</dbReference>
<evidence type="ECO:0000313" key="2">
    <source>
        <dbReference type="Proteomes" id="UP000054858"/>
    </source>
</evidence>
<protein>
    <submittedName>
        <fullName evidence="1">Uncharacterized protein</fullName>
    </submittedName>
</protein>
<gene>
    <name evidence="1" type="ORF">Loak_1649</name>
</gene>
<proteinExistence type="predicted"/>
<sequence length="102" mass="12150">MDTHIHWNTIHLPLIAAFLLFLLSLAFIPAAHATSPNTYLPEIVSAPIVLSYYYGPYPRYRYGTRYSYGRYWTGWRPINRYCQQRCLVNNWGRVIRCVQRCY</sequence>
<dbReference type="EMBL" id="LNYP01000029">
    <property type="protein sequence ID" value="KTD37973.1"/>
    <property type="molecule type" value="Genomic_DNA"/>
</dbReference>
<reference evidence="1 2" key="1">
    <citation type="submission" date="2015-11" db="EMBL/GenBank/DDBJ databases">
        <title>Genomic analysis of 38 Legionella species identifies large and diverse effector repertoires.</title>
        <authorList>
            <person name="Burstein D."/>
            <person name="Amaro F."/>
            <person name="Zusman T."/>
            <person name="Lifshitz Z."/>
            <person name="Cohen O."/>
            <person name="Gilbert J.A."/>
            <person name="Pupko T."/>
            <person name="Shuman H.A."/>
            <person name="Segal G."/>
        </authorList>
    </citation>
    <scope>NUCLEOTIDE SEQUENCE [LARGE SCALE GENOMIC DNA]</scope>
    <source>
        <strain evidence="1 2">Oak Ridge-10</strain>
    </source>
</reference>
<organism evidence="1 2">
    <name type="scientific">Legionella oakridgensis</name>
    <dbReference type="NCBI Taxonomy" id="29423"/>
    <lineage>
        <taxon>Bacteria</taxon>
        <taxon>Pseudomonadati</taxon>
        <taxon>Pseudomonadota</taxon>
        <taxon>Gammaproteobacteria</taxon>
        <taxon>Legionellales</taxon>
        <taxon>Legionellaceae</taxon>
        <taxon>Legionella</taxon>
    </lineage>
</organism>
<comment type="caution">
    <text evidence="1">The sequence shown here is derived from an EMBL/GenBank/DDBJ whole genome shotgun (WGS) entry which is preliminary data.</text>
</comment>
<name>A0A0W0X077_9GAMM</name>
<accession>A0A0W0X077</accession>